<protein>
    <submittedName>
        <fullName evidence="2">Uncharacterized protein</fullName>
    </submittedName>
</protein>
<dbReference type="AlphaFoldDB" id="A0A4Q9M909"/>
<feature type="region of interest" description="Disordered" evidence="1">
    <location>
        <begin position="1"/>
        <end position="47"/>
    </location>
</feature>
<sequence>MPPEPSRRGATASPLVTTRAKKTSATQPTSVPPARHLRSTSTESFAEASERIQSLEDAMKTLRKHQMVPAAGDPTAEGLVTGLQHVGVGLGNIAWASECCIALAIYAKAVLDNAATTLVGALEKRITTAGEQIAELTSELVRVGDGMTEKIATVIGDVCSAGSMGAKPGESSPVSTPFSYAAVARAAFPSATRATQISVADRESIRARQVLVDDFPMGDDGALTEVAILEKANDALDYLPRGVMDIPEGLRFTAARTLRNGGVILELATPALAKWVTTHAEDFASVLGERSKIRPRQYKLVA</sequence>
<accession>A0A4Q9M909</accession>
<dbReference type="OrthoDB" id="4230923at2759"/>
<evidence type="ECO:0000313" key="2">
    <source>
        <dbReference type="EMBL" id="TBU22171.1"/>
    </source>
</evidence>
<name>A0A4Q9M909_9APHY</name>
<dbReference type="Proteomes" id="UP000292957">
    <property type="component" value="Unassembled WGS sequence"/>
</dbReference>
<feature type="non-terminal residue" evidence="2">
    <location>
        <position position="302"/>
    </location>
</feature>
<gene>
    <name evidence="2" type="ORF">BD311DRAFT_733385</name>
</gene>
<proteinExistence type="predicted"/>
<reference evidence="2" key="1">
    <citation type="submission" date="2019-01" db="EMBL/GenBank/DDBJ databases">
        <title>Draft genome sequences of three monokaryotic isolates of the white-rot basidiomycete fungus Dichomitus squalens.</title>
        <authorList>
            <consortium name="DOE Joint Genome Institute"/>
            <person name="Lopez S.C."/>
            <person name="Andreopoulos B."/>
            <person name="Pangilinan J."/>
            <person name="Lipzen A."/>
            <person name="Riley R."/>
            <person name="Ahrendt S."/>
            <person name="Ng V."/>
            <person name="Barry K."/>
            <person name="Daum C."/>
            <person name="Grigoriev I.V."/>
            <person name="Hilden K.S."/>
            <person name="Makela M.R."/>
            <person name="de Vries R.P."/>
        </authorList>
    </citation>
    <scope>NUCLEOTIDE SEQUENCE [LARGE SCALE GENOMIC DNA]</scope>
    <source>
        <strain evidence="2">OM18370.1</strain>
    </source>
</reference>
<dbReference type="EMBL" id="ML143554">
    <property type="protein sequence ID" value="TBU22171.1"/>
    <property type="molecule type" value="Genomic_DNA"/>
</dbReference>
<organism evidence="2">
    <name type="scientific">Dichomitus squalens</name>
    <dbReference type="NCBI Taxonomy" id="114155"/>
    <lineage>
        <taxon>Eukaryota</taxon>
        <taxon>Fungi</taxon>
        <taxon>Dikarya</taxon>
        <taxon>Basidiomycota</taxon>
        <taxon>Agaricomycotina</taxon>
        <taxon>Agaricomycetes</taxon>
        <taxon>Polyporales</taxon>
        <taxon>Polyporaceae</taxon>
        <taxon>Dichomitus</taxon>
    </lineage>
</organism>
<evidence type="ECO:0000256" key="1">
    <source>
        <dbReference type="SAM" id="MobiDB-lite"/>
    </source>
</evidence>